<dbReference type="PANTHER" id="PTHR30015:SF6">
    <property type="entry name" value="SLL1429 PROTEIN"/>
    <property type="match status" value="1"/>
</dbReference>
<keyword evidence="1" id="KW-0812">Transmembrane</keyword>
<organism evidence="3 4">
    <name type="scientific">Streptomyces zingiberis</name>
    <dbReference type="NCBI Taxonomy" id="2053010"/>
    <lineage>
        <taxon>Bacteria</taxon>
        <taxon>Bacillati</taxon>
        <taxon>Actinomycetota</taxon>
        <taxon>Actinomycetes</taxon>
        <taxon>Kitasatosporales</taxon>
        <taxon>Streptomycetaceae</taxon>
        <taxon>Streptomyces</taxon>
    </lineage>
</organism>
<keyword evidence="1" id="KW-1133">Transmembrane helix</keyword>
<keyword evidence="1" id="KW-0472">Membrane</keyword>
<feature type="domain" description="Restriction endonuclease type IV Mrr" evidence="2">
    <location>
        <begin position="92"/>
        <end position="204"/>
    </location>
</feature>
<keyword evidence="3" id="KW-0540">Nuclease</keyword>
<dbReference type="Gene3D" id="3.40.1350.10">
    <property type="match status" value="1"/>
</dbReference>
<proteinExistence type="predicted"/>
<sequence>MLWQLVQAPSGRSAIAAGGVLLAALAAALTWGRRRERRRTVAAGPEEGEIPEAEALVELLPDLHPRPGAEPYPGEWARTPAGPGPELVAVDDAMDAYAFEQAVAALCVRDGCREVSVAGGAGDLGADVLAVCPDGRRVVIQCKRYRDTNKVGSEDLQRFGGTCFTVHEADIAVLVTTSSFTGPAVDYAGRTGIRCVDGEALAAWTDQACPPPWE</sequence>
<keyword evidence="4" id="KW-1185">Reference proteome</keyword>
<evidence type="ECO:0000256" key="1">
    <source>
        <dbReference type="SAM" id="Phobius"/>
    </source>
</evidence>
<keyword evidence="3" id="KW-0255">Endonuclease</keyword>
<comment type="caution">
    <text evidence="3">The sequence shown here is derived from an EMBL/GenBank/DDBJ whole genome shotgun (WGS) entry which is preliminary data.</text>
</comment>
<dbReference type="GO" id="GO:0004519">
    <property type="term" value="F:endonuclease activity"/>
    <property type="evidence" value="ECO:0007669"/>
    <property type="project" value="UniProtKB-KW"/>
</dbReference>
<protein>
    <submittedName>
        <fullName evidence="3">Restriction endonuclease</fullName>
    </submittedName>
</protein>
<dbReference type="EMBL" id="JAATEN010000009">
    <property type="protein sequence ID" value="NJQ01699.1"/>
    <property type="molecule type" value="Genomic_DNA"/>
</dbReference>
<dbReference type="Proteomes" id="UP000695264">
    <property type="component" value="Unassembled WGS sequence"/>
</dbReference>
<feature type="transmembrane region" description="Helical" evidence="1">
    <location>
        <begin position="12"/>
        <end position="31"/>
    </location>
</feature>
<dbReference type="PANTHER" id="PTHR30015">
    <property type="entry name" value="MRR RESTRICTION SYSTEM PROTEIN"/>
    <property type="match status" value="1"/>
</dbReference>
<evidence type="ECO:0000259" key="2">
    <source>
        <dbReference type="Pfam" id="PF04471"/>
    </source>
</evidence>
<dbReference type="SUPFAM" id="SSF52980">
    <property type="entry name" value="Restriction endonuclease-like"/>
    <property type="match status" value="1"/>
</dbReference>
<evidence type="ECO:0000313" key="3">
    <source>
        <dbReference type="EMBL" id="NJQ01699.1"/>
    </source>
</evidence>
<keyword evidence="3" id="KW-0378">Hydrolase</keyword>
<dbReference type="InterPro" id="IPR011856">
    <property type="entry name" value="tRNA_endonuc-like_dom_sf"/>
</dbReference>
<gene>
    <name evidence="3" type="ORF">HCK00_14465</name>
</gene>
<dbReference type="Pfam" id="PF04471">
    <property type="entry name" value="Mrr_cat"/>
    <property type="match status" value="1"/>
</dbReference>
<dbReference type="InterPro" id="IPR007560">
    <property type="entry name" value="Restrct_endonuc_IV_Mrr"/>
</dbReference>
<dbReference type="InterPro" id="IPR052906">
    <property type="entry name" value="Type_IV_Methyl-Rstrct_Enzyme"/>
</dbReference>
<evidence type="ECO:0000313" key="4">
    <source>
        <dbReference type="Proteomes" id="UP000695264"/>
    </source>
</evidence>
<reference evidence="3 4" key="1">
    <citation type="submission" date="2020-03" db="EMBL/GenBank/DDBJ databases">
        <title>WGS of actinomycetes isolated from Thailand.</title>
        <authorList>
            <person name="Thawai C."/>
        </authorList>
    </citation>
    <scope>NUCLEOTIDE SEQUENCE [LARGE SCALE GENOMIC DNA]</scope>
    <source>
        <strain evidence="3 4">PLAI 1-29</strain>
    </source>
</reference>
<dbReference type="InterPro" id="IPR011335">
    <property type="entry name" value="Restrct_endonuc-II-like"/>
</dbReference>
<accession>A0ABX1C441</accession>
<name>A0ABX1C441_9ACTN</name>